<keyword evidence="3" id="KW-1185">Reference proteome</keyword>
<keyword evidence="1" id="KW-0812">Transmembrane</keyword>
<dbReference type="Proteomes" id="UP000595564">
    <property type="component" value="Chromosome"/>
</dbReference>
<evidence type="ECO:0000313" key="2">
    <source>
        <dbReference type="EMBL" id="BBB32254.1"/>
    </source>
</evidence>
<dbReference type="AlphaFoldDB" id="A0A7R6PEH5"/>
<dbReference type="KEGG" id="thyd:TTHT_0682"/>
<feature type="transmembrane region" description="Helical" evidence="1">
    <location>
        <begin position="214"/>
        <end position="241"/>
    </location>
</feature>
<name>A0A7R6PEH5_9BACT</name>
<feature type="transmembrane region" description="Helical" evidence="1">
    <location>
        <begin position="253"/>
        <end position="274"/>
    </location>
</feature>
<sequence>MKKLLKDYFLFVLVLIILNFSGPLAIFLPLPFFLYKDKFSFKTLFFTSLIPLFFIFPFLPDKLSIFASVLHYGSLVLPTLLIIYIHRKFTLTPFLRIVIPTLTILIFIVSITYFFITIEGKTVFEQIFEQFFKTANLNAGDLEYVKNVFKYAGLGLIFFSEAIFFLFNTLFFGKIGGVLRDFYDYRVNITIVLFTVLFLIVVNILWATGNLNGIVLQIISTISFFLFFIFFVQGFAIYLFFLKKVGFSGFAKALSIVLIFIYPLPAMLSLAGILDFWVDFRKKIKNIGGGKVV</sequence>
<keyword evidence="1" id="KW-1133">Transmembrane helix</keyword>
<dbReference type="RefSeq" id="WP_201328598.1">
    <property type="nucleotide sequence ID" value="NZ_AP017470.1"/>
</dbReference>
<proteinExistence type="predicted"/>
<evidence type="ECO:0008006" key="4">
    <source>
        <dbReference type="Google" id="ProtNLM"/>
    </source>
</evidence>
<feature type="transmembrane region" description="Helical" evidence="1">
    <location>
        <begin position="12"/>
        <end position="34"/>
    </location>
</feature>
<feature type="transmembrane region" description="Helical" evidence="1">
    <location>
        <begin position="65"/>
        <end position="85"/>
    </location>
</feature>
<feature type="transmembrane region" description="Helical" evidence="1">
    <location>
        <begin position="41"/>
        <end position="59"/>
    </location>
</feature>
<protein>
    <recommendedName>
        <fullName evidence="4">DUF2232 domain-containing protein</fullName>
    </recommendedName>
</protein>
<accession>A0A7R6PEH5</accession>
<evidence type="ECO:0000313" key="3">
    <source>
        <dbReference type="Proteomes" id="UP000595564"/>
    </source>
</evidence>
<dbReference type="EMBL" id="AP017470">
    <property type="protein sequence ID" value="BBB32254.1"/>
    <property type="molecule type" value="Genomic_DNA"/>
</dbReference>
<organism evidence="2 3">
    <name type="scientific">Thermotomaculum hydrothermale</name>
    <dbReference type="NCBI Taxonomy" id="981385"/>
    <lineage>
        <taxon>Bacteria</taxon>
        <taxon>Pseudomonadati</taxon>
        <taxon>Acidobacteriota</taxon>
        <taxon>Holophagae</taxon>
        <taxon>Thermotomaculales</taxon>
        <taxon>Thermotomaculaceae</taxon>
        <taxon>Thermotomaculum</taxon>
    </lineage>
</organism>
<reference evidence="2 3" key="1">
    <citation type="journal article" date="2012" name="Extremophiles">
        <title>Thermotomaculum hydrothermale gen. nov., sp. nov., a novel heterotrophic thermophile within the phylum Acidobacteria from a deep-sea hydrothermal vent chimney in the Southern Okinawa Trough.</title>
        <authorList>
            <person name="Izumi H."/>
            <person name="Nunoura T."/>
            <person name="Miyazaki M."/>
            <person name="Mino S."/>
            <person name="Toki T."/>
            <person name="Takai K."/>
            <person name="Sako Y."/>
            <person name="Sawabe T."/>
            <person name="Nakagawa S."/>
        </authorList>
    </citation>
    <scope>NUCLEOTIDE SEQUENCE [LARGE SCALE GENOMIC DNA]</scope>
    <source>
        <strain evidence="2 3">AC55</strain>
    </source>
</reference>
<gene>
    <name evidence="2" type="ORF">TTHT_0682</name>
</gene>
<feature type="transmembrane region" description="Helical" evidence="1">
    <location>
        <begin position="97"/>
        <end position="116"/>
    </location>
</feature>
<dbReference type="Pfam" id="PF09991">
    <property type="entry name" value="DUF2232"/>
    <property type="match status" value="1"/>
</dbReference>
<evidence type="ECO:0000256" key="1">
    <source>
        <dbReference type="SAM" id="Phobius"/>
    </source>
</evidence>
<feature type="transmembrane region" description="Helical" evidence="1">
    <location>
        <begin position="151"/>
        <end position="173"/>
    </location>
</feature>
<feature type="transmembrane region" description="Helical" evidence="1">
    <location>
        <begin position="185"/>
        <end position="208"/>
    </location>
</feature>
<dbReference type="InterPro" id="IPR018710">
    <property type="entry name" value="DUF2232"/>
</dbReference>
<keyword evidence="1" id="KW-0472">Membrane</keyword>